<dbReference type="VEuPathDB" id="VectorBase:AMAM002335"/>
<name>A0A182S9G4_9DIPT</name>
<reference evidence="3" key="2">
    <citation type="submission" date="2020-05" db="UniProtKB">
        <authorList>
            <consortium name="EnsemblMetazoa"/>
        </authorList>
    </citation>
    <scope>IDENTIFICATION</scope>
    <source>
        <strain evidence="3">maculatus3</strain>
    </source>
</reference>
<dbReference type="AlphaFoldDB" id="A0A182S9G4"/>
<feature type="region of interest" description="Disordered" evidence="1">
    <location>
        <begin position="150"/>
        <end position="175"/>
    </location>
</feature>
<accession>A0A182S9G4</accession>
<sequence>MAIFCVVLATAAFLLTAVPQACRCDRSDQRNGNDLALRAMLSNDNGLEGNIWQSIRERFMNGDGNNNLISSAKPAHDIPSNPSESMMLLESLINRYRKYVVERFVRFDDACSVVLFGGGGGSGETAANDDTVDNELRSETSRTRVASIGLLEGSPGKGSGDGESSFRPEINGLFI</sequence>
<keyword evidence="4" id="KW-1185">Reference proteome</keyword>
<feature type="signal peptide" evidence="2">
    <location>
        <begin position="1"/>
        <end position="24"/>
    </location>
</feature>
<feature type="chain" id="PRO_5008135619" evidence="2">
    <location>
        <begin position="25"/>
        <end position="175"/>
    </location>
</feature>
<organism evidence="3 4">
    <name type="scientific">Anopheles maculatus</name>
    <dbReference type="NCBI Taxonomy" id="74869"/>
    <lineage>
        <taxon>Eukaryota</taxon>
        <taxon>Metazoa</taxon>
        <taxon>Ecdysozoa</taxon>
        <taxon>Arthropoda</taxon>
        <taxon>Hexapoda</taxon>
        <taxon>Insecta</taxon>
        <taxon>Pterygota</taxon>
        <taxon>Neoptera</taxon>
        <taxon>Endopterygota</taxon>
        <taxon>Diptera</taxon>
        <taxon>Nematocera</taxon>
        <taxon>Culicoidea</taxon>
        <taxon>Culicidae</taxon>
        <taxon>Anophelinae</taxon>
        <taxon>Anopheles</taxon>
        <taxon>Anopheles maculatus group</taxon>
    </lineage>
</organism>
<evidence type="ECO:0000313" key="3">
    <source>
        <dbReference type="EnsemblMetazoa" id="AMAM002335-PA"/>
    </source>
</evidence>
<protein>
    <submittedName>
        <fullName evidence="3">Uncharacterized protein</fullName>
    </submittedName>
</protein>
<evidence type="ECO:0000313" key="4">
    <source>
        <dbReference type="Proteomes" id="UP000075901"/>
    </source>
</evidence>
<dbReference type="EnsemblMetazoa" id="AMAM002335-RA">
    <property type="protein sequence ID" value="AMAM002335-PA"/>
    <property type="gene ID" value="AMAM002335"/>
</dbReference>
<evidence type="ECO:0000256" key="2">
    <source>
        <dbReference type="SAM" id="SignalP"/>
    </source>
</evidence>
<reference evidence="4" key="1">
    <citation type="submission" date="2013-09" db="EMBL/GenBank/DDBJ databases">
        <title>The Genome Sequence of Anopheles maculatus species B.</title>
        <authorList>
            <consortium name="The Broad Institute Genomics Platform"/>
            <person name="Neafsey D.E."/>
            <person name="Besansky N."/>
            <person name="Howell P."/>
            <person name="Walton C."/>
            <person name="Young S.K."/>
            <person name="Zeng Q."/>
            <person name="Gargeya S."/>
            <person name="Fitzgerald M."/>
            <person name="Haas B."/>
            <person name="Abouelleil A."/>
            <person name="Allen A.W."/>
            <person name="Alvarado L."/>
            <person name="Arachchi H.M."/>
            <person name="Berlin A.M."/>
            <person name="Chapman S.B."/>
            <person name="Gainer-Dewar J."/>
            <person name="Goldberg J."/>
            <person name="Griggs A."/>
            <person name="Gujja S."/>
            <person name="Hansen M."/>
            <person name="Howarth C."/>
            <person name="Imamovic A."/>
            <person name="Ireland A."/>
            <person name="Larimer J."/>
            <person name="McCowan C."/>
            <person name="Murphy C."/>
            <person name="Pearson M."/>
            <person name="Poon T.W."/>
            <person name="Priest M."/>
            <person name="Roberts A."/>
            <person name="Saif S."/>
            <person name="Shea T."/>
            <person name="Sisk P."/>
            <person name="Sykes S."/>
            <person name="Wortman J."/>
            <person name="Nusbaum C."/>
            <person name="Birren B."/>
        </authorList>
    </citation>
    <scope>NUCLEOTIDE SEQUENCE [LARGE SCALE GENOMIC DNA]</scope>
    <source>
        <strain evidence="4">maculatus3</strain>
    </source>
</reference>
<proteinExistence type="predicted"/>
<dbReference type="Proteomes" id="UP000075901">
    <property type="component" value="Unassembled WGS sequence"/>
</dbReference>
<evidence type="ECO:0000256" key="1">
    <source>
        <dbReference type="SAM" id="MobiDB-lite"/>
    </source>
</evidence>
<keyword evidence="2" id="KW-0732">Signal</keyword>